<comment type="caution">
    <text evidence="7">The sequence shown here is derived from an EMBL/GenBank/DDBJ whole genome shotgun (WGS) entry which is preliminary data.</text>
</comment>
<evidence type="ECO:0000313" key="7">
    <source>
        <dbReference type="EMBL" id="KAK9511178.1"/>
    </source>
</evidence>
<dbReference type="GO" id="GO:0000977">
    <property type="term" value="F:RNA polymerase II transcription regulatory region sequence-specific DNA binding"/>
    <property type="evidence" value="ECO:0007669"/>
    <property type="project" value="TreeGrafter"/>
</dbReference>
<evidence type="ECO:0000313" key="8">
    <source>
        <dbReference type="Proteomes" id="UP001461498"/>
    </source>
</evidence>
<dbReference type="GO" id="GO:0005634">
    <property type="term" value="C:nucleus"/>
    <property type="evidence" value="ECO:0007669"/>
    <property type="project" value="TreeGrafter"/>
</dbReference>
<keyword evidence="1" id="KW-0479">Metal-binding</keyword>
<evidence type="ECO:0000259" key="6">
    <source>
        <dbReference type="PROSITE" id="PS50157"/>
    </source>
</evidence>
<dbReference type="AlphaFoldDB" id="A0AAW1DLT4"/>
<evidence type="ECO:0000256" key="1">
    <source>
        <dbReference type="ARBA" id="ARBA00022723"/>
    </source>
</evidence>
<dbReference type="PROSITE" id="PS50157">
    <property type="entry name" value="ZINC_FINGER_C2H2_2"/>
    <property type="match status" value="7"/>
</dbReference>
<accession>A0AAW1DLT4</accession>
<keyword evidence="8" id="KW-1185">Reference proteome</keyword>
<dbReference type="Pfam" id="PF00096">
    <property type="entry name" value="zf-C2H2"/>
    <property type="match status" value="1"/>
</dbReference>
<evidence type="ECO:0000256" key="4">
    <source>
        <dbReference type="ARBA" id="ARBA00022833"/>
    </source>
</evidence>
<feature type="domain" description="C2H2-type" evidence="6">
    <location>
        <begin position="296"/>
        <end position="325"/>
    </location>
</feature>
<evidence type="ECO:0000256" key="2">
    <source>
        <dbReference type="ARBA" id="ARBA00022737"/>
    </source>
</evidence>
<dbReference type="Gene3D" id="3.30.160.60">
    <property type="entry name" value="Classic Zinc Finger"/>
    <property type="match status" value="5"/>
</dbReference>
<name>A0AAW1DLT4_9HEMI</name>
<dbReference type="EMBL" id="JAPXFL010000002">
    <property type="protein sequence ID" value="KAK9511178.1"/>
    <property type="molecule type" value="Genomic_DNA"/>
</dbReference>
<feature type="domain" description="C2H2-type" evidence="6">
    <location>
        <begin position="669"/>
        <end position="696"/>
    </location>
</feature>
<dbReference type="InterPro" id="IPR013087">
    <property type="entry name" value="Znf_C2H2_type"/>
</dbReference>
<feature type="domain" description="C2H2-type" evidence="6">
    <location>
        <begin position="640"/>
        <end position="668"/>
    </location>
</feature>
<dbReference type="SMART" id="SM00355">
    <property type="entry name" value="ZnF_C2H2"/>
    <property type="match status" value="11"/>
</dbReference>
<evidence type="ECO:0000256" key="3">
    <source>
        <dbReference type="ARBA" id="ARBA00022771"/>
    </source>
</evidence>
<feature type="domain" description="C2H2-type" evidence="6">
    <location>
        <begin position="603"/>
        <end position="630"/>
    </location>
</feature>
<feature type="domain" description="C2H2-type" evidence="6">
    <location>
        <begin position="574"/>
        <end position="602"/>
    </location>
</feature>
<feature type="domain" description="C2H2-type" evidence="6">
    <location>
        <begin position="697"/>
        <end position="724"/>
    </location>
</feature>
<dbReference type="InterPro" id="IPR036236">
    <property type="entry name" value="Znf_C2H2_sf"/>
</dbReference>
<dbReference type="EMBL" id="JAPXFL010000002">
    <property type="protein sequence ID" value="KAK9511179.1"/>
    <property type="molecule type" value="Genomic_DNA"/>
</dbReference>
<dbReference type="SUPFAM" id="SSF57667">
    <property type="entry name" value="beta-beta-alpha zinc fingers"/>
    <property type="match status" value="4"/>
</dbReference>
<dbReference type="GO" id="GO:0008270">
    <property type="term" value="F:zinc ion binding"/>
    <property type="evidence" value="ECO:0007669"/>
    <property type="project" value="UniProtKB-KW"/>
</dbReference>
<protein>
    <recommendedName>
        <fullName evidence="6">C2H2-type domain-containing protein</fullName>
    </recommendedName>
</protein>
<organism evidence="7 8">
    <name type="scientific">Rhynocoris fuscipes</name>
    <dbReference type="NCBI Taxonomy" id="488301"/>
    <lineage>
        <taxon>Eukaryota</taxon>
        <taxon>Metazoa</taxon>
        <taxon>Ecdysozoa</taxon>
        <taxon>Arthropoda</taxon>
        <taxon>Hexapoda</taxon>
        <taxon>Insecta</taxon>
        <taxon>Pterygota</taxon>
        <taxon>Neoptera</taxon>
        <taxon>Paraneoptera</taxon>
        <taxon>Hemiptera</taxon>
        <taxon>Heteroptera</taxon>
        <taxon>Panheteroptera</taxon>
        <taxon>Cimicomorpha</taxon>
        <taxon>Reduviidae</taxon>
        <taxon>Harpactorinae</taxon>
        <taxon>Harpactorini</taxon>
        <taxon>Rhynocoris</taxon>
    </lineage>
</organism>
<gene>
    <name evidence="7" type="ORF">O3M35_005790</name>
</gene>
<keyword evidence="2" id="KW-0677">Repeat</keyword>
<dbReference type="FunFam" id="3.30.160.60:FF:000446">
    <property type="entry name" value="Zinc finger protein"/>
    <property type="match status" value="2"/>
</dbReference>
<dbReference type="GO" id="GO:0000981">
    <property type="term" value="F:DNA-binding transcription factor activity, RNA polymerase II-specific"/>
    <property type="evidence" value="ECO:0007669"/>
    <property type="project" value="TreeGrafter"/>
</dbReference>
<dbReference type="PANTHER" id="PTHR24379:SF127">
    <property type="entry name" value="BLOODY FINGERS-RELATED"/>
    <property type="match status" value="1"/>
</dbReference>
<keyword evidence="3 5" id="KW-0863">Zinc-finger</keyword>
<keyword evidence="4" id="KW-0862">Zinc</keyword>
<proteinExistence type="predicted"/>
<sequence>MHFDGQSQMWQVQPTSKNSHAILRQALLCPDKDKDDVLYSLNDKRPPVRGGDLLLGGTSAADQTDINDRRCKRRRLSESSGFEITTNSNSSKFKTIMPADKILYDSTADLIQVDIHPDIEPAANLPADNSEYTTHLLSQLSSSSLLPAMTSSQVSSVLSALEPNTITQLSTIVPTTTNLRIKTADTMIVPSTNSENQITSDFVKHTNNTSLTIIQDLQPSETIELDKTKRKRTYCLTGKAIIRYYTQNRIKENIWYQCSCCPFIAFNKNTIVQHCIMSHDGNSANKDDTSNNLHLYKCLACDNVFSSTHSLKAHYLYDHHVTNDEISDILKLTIEVDKYLQNSTHYATEIKPINQQVDTVKDILPPVTTNTCDTIQEDAAEVITQNATPLFPLFFDGSSHEQTNHHTNTLPIETASDECSTSQVTASSSSPITLQQRDLTNTTTVNVSVPPLQPSVIPATIVPSSTSTVQLSTIPVDVNDTATVKEQQDSTASPKIKDPALKRFRDLKLEKGGGKKCGLGGCALRFGAISNLEYHKKCHHRTKWRCPECHISCTSWNTVSSHLWREHGIDIELYSCDHCSYKTNSLTRLLNLHRRIHSEERPFLCDVCGKGFKTTKQLRNHKSWHKLKEKSKTENPEKLVSCVTCGRGFTCARLMRLHVQVVHKRLKPYLCYVCGHSVANKSSLRSHLSMHTGLRPYSCDECEYTTRDHNNLRRHKMRHSGIKRYKCPLCSYSSIQASTYKTHILKKHPGEQDGLLYRCDICPFNTVKKENLLTHSARHEVVVKNQDTTKLKINN</sequence>
<dbReference type="Proteomes" id="UP001461498">
    <property type="component" value="Unassembled WGS sequence"/>
</dbReference>
<feature type="domain" description="C2H2-type" evidence="6">
    <location>
        <begin position="725"/>
        <end position="753"/>
    </location>
</feature>
<evidence type="ECO:0000256" key="5">
    <source>
        <dbReference type="PROSITE-ProRule" id="PRU00042"/>
    </source>
</evidence>
<dbReference type="PROSITE" id="PS00028">
    <property type="entry name" value="ZINC_FINGER_C2H2_1"/>
    <property type="match status" value="5"/>
</dbReference>
<reference evidence="7 8" key="1">
    <citation type="submission" date="2022-12" db="EMBL/GenBank/DDBJ databases">
        <title>Chromosome-level genome assembly of true bugs.</title>
        <authorList>
            <person name="Ma L."/>
            <person name="Li H."/>
        </authorList>
    </citation>
    <scope>NUCLEOTIDE SEQUENCE [LARGE SCALE GENOMIC DNA]</scope>
    <source>
        <strain evidence="7">Lab_2022b</strain>
    </source>
</reference>
<dbReference type="PANTHER" id="PTHR24379">
    <property type="entry name" value="KRAB AND ZINC FINGER DOMAIN-CONTAINING"/>
    <property type="match status" value="1"/>
</dbReference>